<feature type="transmembrane region" description="Helical" evidence="7">
    <location>
        <begin position="236"/>
        <end position="254"/>
    </location>
</feature>
<evidence type="ECO:0000256" key="6">
    <source>
        <dbReference type="ARBA" id="ARBA00023136"/>
    </source>
</evidence>
<gene>
    <name evidence="10" type="ORF">B296_00036388</name>
</gene>
<dbReference type="InterPro" id="IPR003864">
    <property type="entry name" value="CSC1/OSCA1-like_7TM"/>
</dbReference>
<keyword evidence="3" id="KW-0813">Transport</keyword>
<feature type="transmembrane region" description="Helical" evidence="7">
    <location>
        <begin position="210"/>
        <end position="229"/>
    </location>
</feature>
<feature type="transmembrane region" description="Helical" evidence="7">
    <location>
        <begin position="124"/>
        <end position="147"/>
    </location>
</feature>
<evidence type="ECO:0000256" key="7">
    <source>
        <dbReference type="SAM" id="Phobius"/>
    </source>
</evidence>
<evidence type="ECO:0000259" key="8">
    <source>
        <dbReference type="Pfam" id="PF02714"/>
    </source>
</evidence>
<evidence type="ECO:0000256" key="5">
    <source>
        <dbReference type="ARBA" id="ARBA00022989"/>
    </source>
</evidence>
<dbReference type="Pfam" id="PF02714">
    <property type="entry name" value="RSN1_7TM"/>
    <property type="match status" value="1"/>
</dbReference>
<evidence type="ECO:0000256" key="2">
    <source>
        <dbReference type="ARBA" id="ARBA00007779"/>
    </source>
</evidence>
<protein>
    <submittedName>
        <fullName evidence="10">Uncharacterized protein</fullName>
    </submittedName>
</protein>
<dbReference type="InterPro" id="IPR032880">
    <property type="entry name" value="CSC1/OSCA1-like_N"/>
</dbReference>
<dbReference type="AlphaFoldDB" id="A0A426ZDV5"/>
<evidence type="ECO:0000256" key="4">
    <source>
        <dbReference type="ARBA" id="ARBA00022692"/>
    </source>
</evidence>
<dbReference type="PANTHER" id="PTHR13018">
    <property type="entry name" value="PROBABLE MEMBRANE PROTEIN DUF221-RELATED"/>
    <property type="match status" value="1"/>
</dbReference>
<name>A0A426ZDV5_ENSVE</name>
<organism evidence="10 11">
    <name type="scientific">Ensete ventricosum</name>
    <name type="common">Abyssinian banana</name>
    <name type="synonym">Musa ensete</name>
    <dbReference type="NCBI Taxonomy" id="4639"/>
    <lineage>
        <taxon>Eukaryota</taxon>
        <taxon>Viridiplantae</taxon>
        <taxon>Streptophyta</taxon>
        <taxon>Embryophyta</taxon>
        <taxon>Tracheophyta</taxon>
        <taxon>Spermatophyta</taxon>
        <taxon>Magnoliopsida</taxon>
        <taxon>Liliopsida</taxon>
        <taxon>Zingiberales</taxon>
        <taxon>Musaceae</taxon>
        <taxon>Ensete</taxon>
    </lineage>
</organism>
<dbReference type="GO" id="GO:0005886">
    <property type="term" value="C:plasma membrane"/>
    <property type="evidence" value="ECO:0007669"/>
    <property type="project" value="TreeGrafter"/>
</dbReference>
<dbReference type="Pfam" id="PF13967">
    <property type="entry name" value="RSN1_TM"/>
    <property type="match status" value="1"/>
</dbReference>
<comment type="subcellular location">
    <subcellularLocation>
        <location evidence="1">Membrane</location>
        <topology evidence="1">Multi-pass membrane protein</topology>
    </subcellularLocation>
</comment>
<dbReference type="Proteomes" id="UP000287651">
    <property type="component" value="Unassembled WGS sequence"/>
</dbReference>
<proteinExistence type="inferred from homology"/>
<evidence type="ECO:0000313" key="11">
    <source>
        <dbReference type="Proteomes" id="UP000287651"/>
    </source>
</evidence>
<feature type="domain" description="CSC1/OSCA1-like 7TM region" evidence="8">
    <location>
        <begin position="191"/>
        <end position="228"/>
    </location>
</feature>
<dbReference type="EMBL" id="AMZH03007091">
    <property type="protein sequence ID" value="RRT62177.1"/>
    <property type="molecule type" value="Genomic_DNA"/>
</dbReference>
<dbReference type="GO" id="GO:0005227">
    <property type="term" value="F:calcium-activated cation channel activity"/>
    <property type="evidence" value="ECO:0007669"/>
    <property type="project" value="InterPro"/>
</dbReference>
<feature type="non-terminal residue" evidence="10">
    <location>
        <position position="1"/>
    </location>
</feature>
<accession>A0A426ZDV5</accession>
<dbReference type="PANTHER" id="PTHR13018:SF100">
    <property type="entry name" value="CSC1-LIKE PROTEIN ERD4"/>
    <property type="match status" value="1"/>
</dbReference>
<comment type="similarity">
    <text evidence="2">Belongs to the CSC1 (TC 1.A.17) family.</text>
</comment>
<evidence type="ECO:0000259" key="9">
    <source>
        <dbReference type="Pfam" id="PF13967"/>
    </source>
</evidence>
<keyword evidence="6 7" id="KW-0472">Membrane</keyword>
<evidence type="ECO:0000256" key="3">
    <source>
        <dbReference type="ARBA" id="ARBA00022448"/>
    </source>
</evidence>
<keyword evidence="4 7" id="KW-0812">Transmembrane</keyword>
<comment type="caution">
    <text evidence="10">The sequence shown here is derived from an EMBL/GenBank/DDBJ whole genome shotgun (WGS) entry which is preliminary data.</text>
</comment>
<keyword evidence="5 7" id="KW-1133">Transmembrane helix</keyword>
<evidence type="ECO:0000313" key="10">
    <source>
        <dbReference type="EMBL" id="RRT62177.1"/>
    </source>
</evidence>
<dbReference type="InterPro" id="IPR045122">
    <property type="entry name" value="Csc1-like"/>
</dbReference>
<sequence>GGEGEEERMDFSSFMTSLGTSLVIFALLMLAFTWLQRKPGNAVIYYPGRILRGLDPLEGRTRTRNPLAWIKEAVGASEADVVAAAGVDAAVYLVFLSSGTASSPIVFDYMEHDTICFMQYPETVYTFVDAVLAILVFSGIILLPVLLPVAATDNGAQSTTDSNSSGSFRNLDKLAMGNVQVNTPVSISLMQALKVYVPNNESNGRMWPHLHARIIASLILHQITMFGYIGILRKFYYAPFLIPAIVTSFVFAYVCKTHFYLAFFHTPLELACRGTKKIPNMESIYTAYIPPCLGTEKLEDDDRFEDARSFSLKTAP</sequence>
<feature type="transmembrane region" description="Helical" evidence="7">
    <location>
        <begin position="14"/>
        <end position="35"/>
    </location>
</feature>
<evidence type="ECO:0000256" key="1">
    <source>
        <dbReference type="ARBA" id="ARBA00004141"/>
    </source>
</evidence>
<feature type="domain" description="CSC1/OSCA1-like N-terminal transmembrane" evidence="9">
    <location>
        <begin position="13"/>
        <end position="99"/>
    </location>
</feature>
<reference evidence="10 11" key="1">
    <citation type="journal article" date="2014" name="Agronomy (Basel)">
        <title>A Draft Genome Sequence for Ensete ventricosum, the Drought-Tolerant Tree Against Hunger.</title>
        <authorList>
            <person name="Harrison J."/>
            <person name="Moore K.A."/>
            <person name="Paszkiewicz K."/>
            <person name="Jones T."/>
            <person name="Grant M."/>
            <person name="Ambacheew D."/>
            <person name="Muzemil S."/>
            <person name="Studholme D.J."/>
        </authorList>
    </citation>
    <scope>NUCLEOTIDE SEQUENCE [LARGE SCALE GENOMIC DNA]</scope>
</reference>